<dbReference type="InterPro" id="IPR036275">
    <property type="entry name" value="YdgH-like_sf"/>
</dbReference>
<comment type="caution">
    <text evidence="4">The sequence shown here is derived from an EMBL/GenBank/DDBJ whole genome shotgun (WGS) entry which is preliminary data.</text>
</comment>
<dbReference type="EMBL" id="MRWE01000016">
    <property type="protein sequence ID" value="ORJ25436.1"/>
    <property type="molecule type" value="Genomic_DNA"/>
</dbReference>
<evidence type="ECO:0000313" key="4">
    <source>
        <dbReference type="EMBL" id="ORJ25436.1"/>
    </source>
</evidence>
<dbReference type="RefSeq" id="WP_017492309.1">
    <property type="nucleotide sequence ID" value="NZ_CP049603.1"/>
</dbReference>
<dbReference type="PANTHER" id="PTHR34156:SF9">
    <property type="entry name" value="SECRETED PROTEIN"/>
    <property type="match status" value="1"/>
</dbReference>
<evidence type="ECO:0000256" key="2">
    <source>
        <dbReference type="SAM" id="SignalP"/>
    </source>
</evidence>
<dbReference type="Pfam" id="PF07338">
    <property type="entry name" value="YdgH_BhsA-like"/>
    <property type="match status" value="1"/>
</dbReference>
<dbReference type="AlphaFoldDB" id="A0A1X0WF50"/>
<dbReference type="SUPFAM" id="SSF159871">
    <property type="entry name" value="YdgH-like"/>
    <property type="match status" value="1"/>
</dbReference>
<dbReference type="STRING" id="1646377.BS640_11215"/>
<feature type="domain" description="YdgH/BhsA/McbA-like" evidence="3">
    <location>
        <begin position="37"/>
        <end position="89"/>
    </location>
</feature>
<accession>A0A1X0WF50</accession>
<gene>
    <name evidence="4" type="ORF">BS640_11215</name>
</gene>
<feature type="chain" id="PRO_5010881716" description="YdgH/BhsA/McbA-like domain-containing protein" evidence="2">
    <location>
        <begin position="23"/>
        <end position="89"/>
    </location>
</feature>
<dbReference type="Proteomes" id="UP000192536">
    <property type="component" value="Unassembled WGS sequence"/>
</dbReference>
<evidence type="ECO:0000313" key="5">
    <source>
        <dbReference type="Proteomes" id="UP000192536"/>
    </source>
</evidence>
<feature type="signal peptide" evidence="2">
    <location>
        <begin position="1"/>
        <end position="22"/>
    </location>
</feature>
<keyword evidence="1 2" id="KW-0732">Signal</keyword>
<evidence type="ECO:0000256" key="1">
    <source>
        <dbReference type="ARBA" id="ARBA00022729"/>
    </source>
</evidence>
<organism evidence="4 5">
    <name type="scientific">Rouxiella badensis</name>
    <dbReference type="NCBI Taxonomy" id="1646377"/>
    <lineage>
        <taxon>Bacteria</taxon>
        <taxon>Pseudomonadati</taxon>
        <taxon>Pseudomonadota</taxon>
        <taxon>Gammaproteobacteria</taxon>
        <taxon>Enterobacterales</taxon>
        <taxon>Yersiniaceae</taxon>
        <taxon>Rouxiella</taxon>
    </lineage>
</organism>
<sequence>MNYKKMVVAALLVGTFSAGAMAAKEITREDAQKNNYTSLGTVSIDNEQTAPMDAKKAISKLADEKGGKYFVVISADTDNKISATAEVFK</sequence>
<protein>
    <recommendedName>
        <fullName evidence="3">YdgH/BhsA/McbA-like domain-containing protein</fullName>
    </recommendedName>
</protein>
<dbReference type="InterPro" id="IPR025543">
    <property type="entry name" value="Dodecin-like"/>
</dbReference>
<keyword evidence="5" id="KW-1185">Reference proteome</keyword>
<dbReference type="PANTHER" id="PTHR34156">
    <property type="entry name" value="OUTER MEMBRANE PROTEIN-RELATED-RELATED"/>
    <property type="match status" value="1"/>
</dbReference>
<dbReference type="GeneID" id="93568401"/>
<evidence type="ECO:0000259" key="3">
    <source>
        <dbReference type="Pfam" id="PF07338"/>
    </source>
</evidence>
<name>A0A1X0WF50_9GAMM</name>
<dbReference type="InterPro" id="IPR051096">
    <property type="entry name" value="BhsA/McbA_stress_biofilm_assoc"/>
</dbReference>
<dbReference type="Gene3D" id="3.30.1660.10">
    <property type="entry name" value="Flavin-binding protein dodecin"/>
    <property type="match status" value="1"/>
</dbReference>
<proteinExistence type="predicted"/>
<reference evidence="4 5" key="1">
    <citation type="journal article" date="2017" name="Int. J. Syst. Evol. Microbiol.">
        <title>Rouxiella badensis sp. nov. and Rouxiella silvae sp. nov. isolated from peat bog soil in Germany and emendation of the genus description.</title>
        <authorList>
            <person name="Le Fleche-Mateos A."/>
            <person name="Kugler J.H."/>
            <person name="Hansen S.H."/>
            <person name="Syldatk C."/>
            <person name="Hausmann R."/>
            <person name="Lomprez F."/>
            <person name="Vandenbogaert M."/>
            <person name="Manuguerra J.C."/>
            <person name="Grimont P.A."/>
        </authorList>
    </citation>
    <scope>NUCLEOTIDE SEQUENCE [LARGE SCALE GENOMIC DNA]</scope>
    <source>
        <strain evidence="4 5">DSM 100043</strain>
    </source>
</reference>
<dbReference type="InterPro" id="IPR010854">
    <property type="entry name" value="YdgH/BhsA/McbA-like_dom"/>
</dbReference>